<keyword evidence="6" id="KW-1185">Reference proteome</keyword>
<dbReference type="Pfam" id="PF13193">
    <property type="entry name" value="AMP-binding_C"/>
    <property type="match status" value="1"/>
</dbReference>
<dbReference type="InterPro" id="IPR020845">
    <property type="entry name" value="AMP-binding_CS"/>
</dbReference>
<dbReference type="PROSITE" id="PS00455">
    <property type="entry name" value="AMP_BINDING"/>
    <property type="match status" value="1"/>
</dbReference>
<keyword evidence="2" id="KW-0436">Ligase</keyword>
<dbReference type="InterPro" id="IPR045851">
    <property type="entry name" value="AMP-bd_C_sf"/>
</dbReference>
<proteinExistence type="inferred from homology"/>
<organism evidence="5 6">
    <name type="scientific">Roridomyces roridus</name>
    <dbReference type="NCBI Taxonomy" id="1738132"/>
    <lineage>
        <taxon>Eukaryota</taxon>
        <taxon>Fungi</taxon>
        <taxon>Dikarya</taxon>
        <taxon>Basidiomycota</taxon>
        <taxon>Agaricomycotina</taxon>
        <taxon>Agaricomycetes</taxon>
        <taxon>Agaricomycetidae</taxon>
        <taxon>Agaricales</taxon>
        <taxon>Marasmiineae</taxon>
        <taxon>Mycenaceae</taxon>
        <taxon>Roridomyces</taxon>
    </lineage>
</organism>
<dbReference type="SUPFAM" id="SSF56801">
    <property type="entry name" value="Acetyl-CoA synthetase-like"/>
    <property type="match status" value="1"/>
</dbReference>
<feature type="domain" description="AMP-binding enzyme C-terminal" evidence="4">
    <location>
        <begin position="468"/>
        <end position="553"/>
    </location>
</feature>
<evidence type="ECO:0000313" key="6">
    <source>
        <dbReference type="Proteomes" id="UP001221142"/>
    </source>
</evidence>
<evidence type="ECO:0000256" key="1">
    <source>
        <dbReference type="ARBA" id="ARBA00006432"/>
    </source>
</evidence>
<accession>A0AAD7FWJ6</accession>
<reference evidence="5" key="1">
    <citation type="submission" date="2023-03" db="EMBL/GenBank/DDBJ databases">
        <title>Massive genome expansion in bonnet fungi (Mycena s.s.) driven by repeated elements and novel gene families across ecological guilds.</title>
        <authorList>
            <consortium name="Lawrence Berkeley National Laboratory"/>
            <person name="Harder C.B."/>
            <person name="Miyauchi S."/>
            <person name="Viragh M."/>
            <person name="Kuo A."/>
            <person name="Thoen E."/>
            <person name="Andreopoulos B."/>
            <person name="Lu D."/>
            <person name="Skrede I."/>
            <person name="Drula E."/>
            <person name="Henrissat B."/>
            <person name="Morin E."/>
            <person name="Kohler A."/>
            <person name="Barry K."/>
            <person name="LaButti K."/>
            <person name="Morin E."/>
            <person name="Salamov A."/>
            <person name="Lipzen A."/>
            <person name="Mereny Z."/>
            <person name="Hegedus B."/>
            <person name="Baldrian P."/>
            <person name="Stursova M."/>
            <person name="Weitz H."/>
            <person name="Taylor A."/>
            <person name="Grigoriev I.V."/>
            <person name="Nagy L.G."/>
            <person name="Martin F."/>
            <person name="Kauserud H."/>
        </authorList>
    </citation>
    <scope>NUCLEOTIDE SEQUENCE</scope>
    <source>
        <strain evidence="5">9284</strain>
    </source>
</reference>
<sequence length="574" mass="62342">MYIKSTFPPLPPVPEVNVHHILFGRPDQAEWPDFNLYIEEKTGRKRTFKDLYKRIEGGATALGAPVAEGGLGLNGDGEEIVGLVGDNSLDYVDIVHSLLRITTPFALISTYSTRFEMVHALKLTKATRLFVDARLVKNVLAALDDPDVHISPDKIYVLAGHPSKNHKSFGQMIEAIQRKNVPVQGIRPAKKDTLAYLVMSSGTSGLPKAVMITHGNLICSIVQASTGAQIAEPFGPPKRTDHPVTISVLPLFHSYGLHVTIIRATLAPATHVIIERWNTAQYLKLIPKYRATHLTLVPSAVHQLVTHPKTKTTDLSSVLMVGSGAAYLPPELASRFLNLLPRDSDVGQGYGLSEATIAAMTRPHNGMCGMGIPPPRTTGILVPGMEARTVLSDGSEAPAGVVGELWLRGGNVMAGYWNNPTANAGAFAEGGWLRTGDMFSAVAGGYFFFADRGKDTLKISGEQVSPKEIEDALFAQPDKLISDVTVAGVSGGRTADEKVPRAWIVLSGAGKKRGAAETIKVLDAWHKEMLSRWKWLRGGIEVVKELPKSPTGKIMRRVLQDDYERRLKKGKAKL</sequence>
<gene>
    <name evidence="5" type="ORF">FB45DRAFT_900036</name>
</gene>
<name>A0AAD7FWJ6_9AGAR</name>
<feature type="domain" description="AMP-dependent synthetase/ligase" evidence="3">
    <location>
        <begin position="30"/>
        <end position="417"/>
    </location>
</feature>
<dbReference type="PANTHER" id="PTHR24096:SF149">
    <property type="entry name" value="AMP-BINDING DOMAIN-CONTAINING PROTEIN-RELATED"/>
    <property type="match status" value="1"/>
</dbReference>
<dbReference type="Pfam" id="PF00501">
    <property type="entry name" value="AMP-binding"/>
    <property type="match status" value="1"/>
</dbReference>
<dbReference type="EMBL" id="JARKIF010000004">
    <property type="protein sequence ID" value="KAJ7641374.1"/>
    <property type="molecule type" value="Genomic_DNA"/>
</dbReference>
<dbReference type="Gene3D" id="3.30.300.30">
    <property type="match status" value="1"/>
</dbReference>
<dbReference type="InterPro" id="IPR000873">
    <property type="entry name" value="AMP-dep_synth/lig_dom"/>
</dbReference>
<dbReference type="AlphaFoldDB" id="A0AAD7FWJ6"/>
<dbReference type="PANTHER" id="PTHR24096">
    <property type="entry name" value="LONG-CHAIN-FATTY-ACID--COA LIGASE"/>
    <property type="match status" value="1"/>
</dbReference>
<protein>
    <recommendedName>
        <fullName evidence="7">Acetyl-CoA synthetase-like protein</fullName>
    </recommendedName>
</protein>
<evidence type="ECO:0000256" key="2">
    <source>
        <dbReference type="ARBA" id="ARBA00022598"/>
    </source>
</evidence>
<dbReference type="Gene3D" id="3.40.50.980">
    <property type="match status" value="2"/>
</dbReference>
<evidence type="ECO:0000259" key="4">
    <source>
        <dbReference type="Pfam" id="PF13193"/>
    </source>
</evidence>
<evidence type="ECO:0008006" key="7">
    <source>
        <dbReference type="Google" id="ProtNLM"/>
    </source>
</evidence>
<dbReference type="Gene3D" id="2.30.38.10">
    <property type="entry name" value="Luciferase, Domain 3"/>
    <property type="match status" value="1"/>
</dbReference>
<dbReference type="GO" id="GO:0016405">
    <property type="term" value="F:CoA-ligase activity"/>
    <property type="evidence" value="ECO:0007669"/>
    <property type="project" value="TreeGrafter"/>
</dbReference>
<comment type="similarity">
    <text evidence="1">Belongs to the ATP-dependent AMP-binding enzyme family.</text>
</comment>
<evidence type="ECO:0000313" key="5">
    <source>
        <dbReference type="EMBL" id="KAJ7641374.1"/>
    </source>
</evidence>
<comment type="caution">
    <text evidence="5">The sequence shown here is derived from an EMBL/GenBank/DDBJ whole genome shotgun (WGS) entry which is preliminary data.</text>
</comment>
<dbReference type="Proteomes" id="UP001221142">
    <property type="component" value="Unassembled WGS sequence"/>
</dbReference>
<dbReference type="InterPro" id="IPR025110">
    <property type="entry name" value="AMP-bd_C"/>
</dbReference>
<evidence type="ECO:0000259" key="3">
    <source>
        <dbReference type="Pfam" id="PF00501"/>
    </source>
</evidence>